<proteinExistence type="predicted"/>
<evidence type="ECO:0000256" key="1">
    <source>
        <dbReference type="SAM" id="MobiDB-lite"/>
    </source>
</evidence>
<protein>
    <submittedName>
        <fullName evidence="2">Uncharacterized protein</fullName>
    </submittedName>
</protein>
<comment type="caution">
    <text evidence="2">The sequence shown here is derived from an EMBL/GenBank/DDBJ whole genome shotgun (WGS) entry which is preliminary data.</text>
</comment>
<gene>
    <name evidence="2" type="ORF">GRF29_77g1916934</name>
</gene>
<feature type="region of interest" description="Disordered" evidence="1">
    <location>
        <begin position="1"/>
        <end position="45"/>
    </location>
</feature>
<dbReference type="EMBL" id="WVTA01000007">
    <property type="protein sequence ID" value="KAK3208771.1"/>
    <property type="molecule type" value="Genomic_DNA"/>
</dbReference>
<name>A0AAN6LX00_9PLEO</name>
<accession>A0AAN6LX00</accession>
<organism evidence="2 3">
    <name type="scientific">Pseudopithomyces chartarum</name>
    <dbReference type="NCBI Taxonomy" id="1892770"/>
    <lineage>
        <taxon>Eukaryota</taxon>
        <taxon>Fungi</taxon>
        <taxon>Dikarya</taxon>
        <taxon>Ascomycota</taxon>
        <taxon>Pezizomycotina</taxon>
        <taxon>Dothideomycetes</taxon>
        <taxon>Pleosporomycetidae</taxon>
        <taxon>Pleosporales</taxon>
        <taxon>Massarineae</taxon>
        <taxon>Didymosphaeriaceae</taxon>
        <taxon>Pseudopithomyces</taxon>
    </lineage>
</organism>
<reference evidence="2 3" key="1">
    <citation type="submission" date="2021-02" db="EMBL/GenBank/DDBJ databases">
        <title>Genome assembly of Pseudopithomyces chartarum.</title>
        <authorList>
            <person name="Jauregui R."/>
            <person name="Singh J."/>
            <person name="Voisey C."/>
        </authorList>
    </citation>
    <scope>NUCLEOTIDE SEQUENCE [LARGE SCALE GENOMIC DNA]</scope>
    <source>
        <strain evidence="2 3">AGR01</strain>
    </source>
</reference>
<feature type="compositionally biased region" description="Low complexity" evidence="1">
    <location>
        <begin position="16"/>
        <end position="28"/>
    </location>
</feature>
<keyword evidence="3" id="KW-1185">Reference proteome</keyword>
<evidence type="ECO:0000313" key="2">
    <source>
        <dbReference type="EMBL" id="KAK3208771.1"/>
    </source>
</evidence>
<dbReference type="Proteomes" id="UP001280581">
    <property type="component" value="Unassembled WGS sequence"/>
</dbReference>
<dbReference type="AlphaFoldDB" id="A0AAN6LX00"/>
<sequence length="80" mass="8781">MAARKKAAKASKATKSKPISKPSSVFKKNTSAKVSKPPTRRSSRIFLKNKGHEVRLLGNGLVDMSETPPWLVHVAERNAK</sequence>
<feature type="compositionally biased region" description="Basic residues" evidence="1">
    <location>
        <begin position="1"/>
        <end position="15"/>
    </location>
</feature>
<evidence type="ECO:0000313" key="3">
    <source>
        <dbReference type="Proteomes" id="UP001280581"/>
    </source>
</evidence>